<dbReference type="RefSeq" id="WP_027272280.1">
    <property type="nucleotide sequence ID" value="NZ_CAAAJE010000037.1"/>
</dbReference>
<name>A0A0W0YSE7_9GAMM</name>
<accession>A0A0W0YSE7</accession>
<protein>
    <submittedName>
        <fullName evidence="1">Ankyrin repeat protein</fullName>
    </submittedName>
</protein>
<dbReference type="Gene3D" id="1.25.40.20">
    <property type="entry name" value="Ankyrin repeat-containing domain"/>
    <property type="match status" value="1"/>
</dbReference>
<dbReference type="STRING" id="28087.Lsai_0542"/>
<dbReference type="InterPro" id="IPR052050">
    <property type="entry name" value="SecEffector_AnkRepeat"/>
</dbReference>
<evidence type="ECO:0000313" key="1">
    <source>
        <dbReference type="EMBL" id="KTD59631.1"/>
    </source>
</evidence>
<sequence length="765" mass="88188">MKRNKEQQNQHPQTRAIPALVWSEIFTDGYFPDYLISWMSMPYEDLSKQFTPVVDEEKDKAWLALAFSQSEFESGKLLDIGTNLGLSISKMIDLAVVLGDSQKHLELLQMLYKKEPYSFENFKNYSLRLQRASKFGHLNLLKYQIELIESFSGSQTMDDLIATDNFGVFLEAARHNQLVIMKYLVEKRPEKVQEMIASDSYNVYAAAMLNGHIDIVKYLTEKVADNLNEMIASDNFFALRWAVRSNYCEIVQYLLSHPLAFAFTESHARSQNCVKSFVTQKLSDLREKQIESNDFIKSINSGSFEAKLLFYIVRNLIRRNEACLIDDLHFLLNIPAIKALAHSEVTPDEPNELLRLALSIDNRKAVTALLNIPLVRTNAEKNRYYGFEIPTLMNHLKIWFPKKGTHPLGGALNEIRLISQNNLYKARGEKLTLLTDFNSNQNKYIDYVTSFCNKHDIHLVTPRDIEHELVNHDWADQSIQLKLFEIAMLELSHPAGHPVIASDIFRLLSPVLKLGAYSDIDIRLDYSYNKKTSSPIKCPELLINCDFEIGTKMIELKSLCNNFIYAQNSEHDFLRVYRKNIASAYTNIDFISKLSMNKNVTIFEKKLIVDDVAIGKYSEFAKKYFSENPSNEANNFLSFRQQLKDALPQYYELFFYFYVMTCSGPYSLSDSFQNYADSYPNSIVTLLENISLGHSNIPVHLIDESVQNASDLSWTEVGSNRLTDKNDKIEKSAYAIQRFWRKYKQESELVSHSQAKLGEPLFHQL</sequence>
<dbReference type="InterPro" id="IPR002110">
    <property type="entry name" value="Ankyrin_rpt"/>
</dbReference>
<dbReference type="Pfam" id="PF12796">
    <property type="entry name" value="Ank_2"/>
    <property type="match status" value="1"/>
</dbReference>
<dbReference type="eggNOG" id="ENOG502ZDS2">
    <property type="taxonomic scope" value="Bacteria"/>
</dbReference>
<reference evidence="1 2" key="1">
    <citation type="submission" date="2015-11" db="EMBL/GenBank/DDBJ databases">
        <title>Genomic analysis of 38 Legionella species identifies large and diverse effector repertoires.</title>
        <authorList>
            <person name="Burstein D."/>
            <person name="Amaro F."/>
            <person name="Zusman T."/>
            <person name="Lifshitz Z."/>
            <person name="Cohen O."/>
            <person name="Gilbert J.A."/>
            <person name="Pupko T."/>
            <person name="Shuman H.A."/>
            <person name="Segal G."/>
        </authorList>
    </citation>
    <scope>NUCLEOTIDE SEQUENCE [LARGE SCALE GENOMIC DNA]</scope>
    <source>
        <strain evidence="1 2">Mt.St.Helens-4</strain>
    </source>
</reference>
<dbReference type="InterPro" id="IPR036770">
    <property type="entry name" value="Ankyrin_rpt-contain_sf"/>
</dbReference>
<dbReference type="PANTHER" id="PTHR46586">
    <property type="entry name" value="ANKYRIN REPEAT-CONTAINING PROTEIN"/>
    <property type="match status" value="1"/>
</dbReference>
<dbReference type="SMART" id="SM00248">
    <property type="entry name" value="ANK"/>
    <property type="match status" value="3"/>
</dbReference>
<dbReference type="PATRIC" id="fig|28087.4.peg.578"/>
<gene>
    <name evidence="1" type="ORF">Lsai_0542</name>
</gene>
<dbReference type="Gene3D" id="3.90.550.20">
    <property type="match status" value="1"/>
</dbReference>
<dbReference type="AlphaFoldDB" id="A0A0W0YSE7"/>
<dbReference type="PANTHER" id="PTHR46586:SF3">
    <property type="entry name" value="ANKYRIN REPEAT-CONTAINING PROTEIN"/>
    <property type="match status" value="1"/>
</dbReference>
<organism evidence="1 2">
    <name type="scientific">Legionella sainthelensi</name>
    <dbReference type="NCBI Taxonomy" id="28087"/>
    <lineage>
        <taxon>Bacteria</taxon>
        <taxon>Pseudomonadati</taxon>
        <taxon>Pseudomonadota</taxon>
        <taxon>Gammaproteobacteria</taxon>
        <taxon>Legionellales</taxon>
        <taxon>Legionellaceae</taxon>
        <taxon>Legionella</taxon>
    </lineage>
</organism>
<proteinExistence type="predicted"/>
<dbReference type="SUPFAM" id="SSF140860">
    <property type="entry name" value="Pseudo ankyrin repeat-like"/>
    <property type="match status" value="1"/>
</dbReference>
<evidence type="ECO:0000313" key="2">
    <source>
        <dbReference type="Proteomes" id="UP000054621"/>
    </source>
</evidence>
<dbReference type="EMBL" id="LNYV01000005">
    <property type="protein sequence ID" value="KTD59631.1"/>
    <property type="molecule type" value="Genomic_DNA"/>
</dbReference>
<dbReference type="Proteomes" id="UP000054621">
    <property type="component" value="Unassembled WGS sequence"/>
</dbReference>
<comment type="caution">
    <text evidence="1">The sequence shown here is derived from an EMBL/GenBank/DDBJ whole genome shotgun (WGS) entry which is preliminary data.</text>
</comment>